<comment type="caution">
    <text evidence="1">The sequence shown here is derived from an EMBL/GenBank/DDBJ whole genome shotgun (WGS) entry which is preliminary data.</text>
</comment>
<evidence type="ECO:0000313" key="1">
    <source>
        <dbReference type="EMBL" id="MPC77803.1"/>
    </source>
</evidence>
<name>A0A5B7I695_PORTR</name>
<reference evidence="1 2" key="1">
    <citation type="submission" date="2019-05" db="EMBL/GenBank/DDBJ databases">
        <title>Another draft genome of Portunus trituberculatus and its Hox gene families provides insights of decapod evolution.</title>
        <authorList>
            <person name="Jeong J.-H."/>
            <person name="Song I."/>
            <person name="Kim S."/>
            <person name="Choi T."/>
            <person name="Kim D."/>
            <person name="Ryu S."/>
            <person name="Kim W."/>
        </authorList>
    </citation>
    <scope>NUCLEOTIDE SEQUENCE [LARGE SCALE GENOMIC DNA]</scope>
    <source>
        <tissue evidence="1">Muscle</tissue>
    </source>
</reference>
<keyword evidence="2" id="KW-1185">Reference proteome</keyword>
<sequence>MNRWCELMPRPGRHSPQIAVNSLRDANEPYSHGCGHRLWHYAADKSEHDPTPNVTLMGKMGK</sequence>
<proteinExistence type="predicted"/>
<dbReference type="Proteomes" id="UP000324222">
    <property type="component" value="Unassembled WGS sequence"/>
</dbReference>
<accession>A0A5B7I695</accession>
<dbReference type="EMBL" id="VSRR010046791">
    <property type="protein sequence ID" value="MPC77803.1"/>
    <property type="molecule type" value="Genomic_DNA"/>
</dbReference>
<dbReference type="AlphaFoldDB" id="A0A5B7I695"/>
<gene>
    <name evidence="1" type="ORF">E2C01_072270</name>
</gene>
<evidence type="ECO:0000313" key="2">
    <source>
        <dbReference type="Proteomes" id="UP000324222"/>
    </source>
</evidence>
<organism evidence="1 2">
    <name type="scientific">Portunus trituberculatus</name>
    <name type="common">Swimming crab</name>
    <name type="synonym">Neptunus trituberculatus</name>
    <dbReference type="NCBI Taxonomy" id="210409"/>
    <lineage>
        <taxon>Eukaryota</taxon>
        <taxon>Metazoa</taxon>
        <taxon>Ecdysozoa</taxon>
        <taxon>Arthropoda</taxon>
        <taxon>Crustacea</taxon>
        <taxon>Multicrustacea</taxon>
        <taxon>Malacostraca</taxon>
        <taxon>Eumalacostraca</taxon>
        <taxon>Eucarida</taxon>
        <taxon>Decapoda</taxon>
        <taxon>Pleocyemata</taxon>
        <taxon>Brachyura</taxon>
        <taxon>Eubrachyura</taxon>
        <taxon>Portunoidea</taxon>
        <taxon>Portunidae</taxon>
        <taxon>Portuninae</taxon>
        <taxon>Portunus</taxon>
    </lineage>
</organism>
<protein>
    <submittedName>
        <fullName evidence="1">Uncharacterized protein</fullName>
    </submittedName>
</protein>